<accession>A0AAN6YV62</accession>
<proteinExistence type="inferred from homology"/>
<gene>
    <name evidence="4" type="ORF">N656DRAFT_787752</name>
</gene>
<evidence type="ECO:0000313" key="4">
    <source>
        <dbReference type="EMBL" id="KAK4115205.1"/>
    </source>
</evidence>
<dbReference type="RefSeq" id="XP_064672775.1">
    <property type="nucleotide sequence ID" value="XM_064816635.1"/>
</dbReference>
<dbReference type="InterPro" id="IPR034737">
    <property type="entry name" value="TCTP"/>
</dbReference>
<organism evidence="4 5">
    <name type="scientific">Canariomyces notabilis</name>
    <dbReference type="NCBI Taxonomy" id="2074819"/>
    <lineage>
        <taxon>Eukaryota</taxon>
        <taxon>Fungi</taxon>
        <taxon>Dikarya</taxon>
        <taxon>Ascomycota</taxon>
        <taxon>Pezizomycotina</taxon>
        <taxon>Sordariomycetes</taxon>
        <taxon>Sordariomycetidae</taxon>
        <taxon>Sordariales</taxon>
        <taxon>Chaetomiaceae</taxon>
        <taxon>Canariomyces</taxon>
    </lineage>
</organism>
<dbReference type="InterPro" id="IPR011323">
    <property type="entry name" value="Mss4/transl-control_tumour"/>
</dbReference>
<comment type="caution">
    <text evidence="4">The sequence shown here is derived from an EMBL/GenBank/DDBJ whole genome shotgun (WGS) entry which is preliminary data.</text>
</comment>
<dbReference type="InterPro" id="IPR018103">
    <property type="entry name" value="Translation_control_tumour_CS"/>
</dbReference>
<sequence length="172" mass="19663">MLVYKDAITGDEILSDAYNIKLVDDVAYEVDCAMVQAGGEVQVDIGANPSAEEAEEGTEDQARMVINVVEYQQLVKAPGFADHKQYMGYLKRYLKALKTKFQEAGKPEEEIKAFEQRAVTFSRKIKENWNNWDFYTGASMNPDGMIILLDYREDGVTPYMVYWKDGLVEEKY</sequence>
<evidence type="ECO:0000313" key="5">
    <source>
        <dbReference type="Proteomes" id="UP001302812"/>
    </source>
</evidence>
<dbReference type="GeneID" id="89940760"/>
<dbReference type="SUPFAM" id="SSF51316">
    <property type="entry name" value="Mss4-like"/>
    <property type="match status" value="1"/>
</dbReference>
<evidence type="ECO:0000256" key="1">
    <source>
        <dbReference type="ARBA" id="ARBA00014759"/>
    </source>
</evidence>
<dbReference type="PANTHER" id="PTHR11991">
    <property type="entry name" value="TRANSLATIONALLY CONTROLLED TUMOR PROTEIN-RELATED"/>
    <property type="match status" value="1"/>
</dbReference>
<dbReference type="PANTHER" id="PTHR11991:SF0">
    <property type="entry name" value="TRANSLATIONALLY-CONTROLLED TUMOR PROTEIN"/>
    <property type="match status" value="1"/>
</dbReference>
<evidence type="ECO:0000256" key="2">
    <source>
        <dbReference type="PROSITE-ProRule" id="PRU01133"/>
    </source>
</evidence>
<reference evidence="4" key="2">
    <citation type="submission" date="2023-05" db="EMBL/GenBank/DDBJ databases">
        <authorList>
            <consortium name="Lawrence Berkeley National Laboratory"/>
            <person name="Steindorff A."/>
            <person name="Hensen N."/>
            <person name="Bonometti L."/>
            <person name="Westerberg I."/>
            <person name="Brannstrom I.O."/>
            <person name="Guillou S."/>
            <person name="Cros-Aarteil S."/>
            <person name="Calhoun S."/>
            <person name="Haridas S."/>
            <person name="Kuo A."/>
            <person name="Mondo S."/>
            <person name="Pangilinan J."/>
            <person name="Riley R."/>
            <person name="Labutti K."/>
            <person name="Andreopoulos B."/>
            <person name="Lipzen A."/>
            <person name="Chen C."/>
            <person name="Yanf M."/>
            <person name="Daum C."/>
            <person name="Ng V."/>
            <person name="Clum A."/>
            <person name="Ohm R."/>
            <person name="Martin F."/>
            <person name="Silar P."/>
            <person name="Natvig D."/>
            <person name="Lalanne C."/>
            <person name="Gautier V."/>
            <person name="Ament-Velasquez S.L."/>
            <person name="Kruys A."/>
            <person name="Hutchinson M.I."/>
            <person name="Powell A.J."/>
            <person name="Barry K."/>
            <person name="Miller A.N."/>
            <person name="Grigoriev I.V."/>
            <person name="Debuchy R."/>
            <person name="Gladieux P."/>
            <person name="Thoren M.H."/>
            <person name="Johannesson H."/>
        </authorList>
    </citation>
    <scope>NUCLEOTIDE SEQUENCE</scope>
    <source>
        <strain evidence="4">CBS 508.74</strain>
    </source>
</reference>
<dbReference type="PROSITE" id="PS01002">
    <property type="entry name" value="TCTP_1"/>
    <property type="match status" value="1"/>
</dbReference>
<dbReference type="InterPro" id="IPR011057">
    <property type="entry name" value="Mss4-like_sf"/>
</dbReference>
<dbReference type="GO" id="GO:0005737">
    <property type="term" value="C:cytoplasm"/>
    <property type="evidence" value="ECO:0007669"/>
    <property type="project" value="TreeGrafter"/>
</dbReference>
<dbReference type="EMBL" id="MU853335">
    <property type="protein sequence ID" value="KAK4115205.1"/>
    <property type="molecule type" value="Genomic_DNA"/>
</dbReference>
<comment type="similarity">
    <text evidence="2">Belongs to the TCTP family.</text>
</comment>
<name>A0AAN6YV62_9PEZI</name>
<dbReference type="Pfam" id="PF00838">
    <property type="entry name" value="TCTP"/>
    <property type="match status" value="1"/>
</dbReference>
<dbReference type="PROSITE" id="PS51797">
    <property type="entry name" value="TCTP_3"/>
    <property type="match status" value="1"/>
</dbReference>
<dbReference type="AlphaFoldDB" id="A0AAN6YV62"/>
<dbReference type="PRINTS" id="PR01653">
    <property type="entry name" value="TCTPROTEIN"/>
</dbReference>
<protein>
    <recommendedName>
        <fullName evidence="1">Translationally-controlled tumor protein homolog</fullName>
    </recommendedName>
</protein>
<dbReference type="InterPro" id="IPR018105">
    <property type="entry name" value="Translational_control_tumour_p"/>
</dbReference>
<feature type="domain" description="TCTP" evidence="3">
    <location>
        <begin position="1"/>
        <end position="172"/>
    </location>
</feature>
<dbReference type="Gene3D" id="2.170.150.10">
    <property type="entry name" value="Metal Binding Protein, Guanine Nucleotide Exchange Factor, Chain A"/>
    <property type="match status" value="1"/>
</dbReference>
<reference evidence="4" key="1">
    <citation type="journal article" date="2023" name="Mol. Phylogenet. Evol.">
        <title>Genome-scale phylogeny and comparative genomics of the fungal order Sordariales.</title>
        <authorList>
            <person name="Hensen N."/>
            <person name="Bonometti L."/>
            <person name="Westerberg I."/>
            <person name="Brannstrom I.O."/>
            <person name="Guillou S."/>
            <person name="Cros-Aarteil S."/>
            <person name="Calhoun S."/>
            <person name="Haridas S."/>
            <person name="Kuo A."/>
            <person name="Mondo S."/>
            <person name="Pangilinan J."/>
            <person name="Riley R."/>
            <person name="LaButti K."/>
            <person name="Andreopoulos B."/>
            <person name="Lipzen A."/>
            <person name="Chen C."/>
            <person name="Yan M."/>
            <person name="Daum C."/>
            <person name="Ng V."/>
            <person name="Clum A."/>
            <person name="Steindorff A."/>
            <person name="Ohm R.A."/>
            <person name="Martin F."/>
            <person name="Silar P."/>
            <person name="Natvig D.O."/>
            <person name="Lalanne C."/>
            <person name="Gautier V."/>
            <person name="Ament-Velasquez S.L."/>
            <person name="Kruys A."/>
            <person name="Hutchinson M.I."/>
            <person name="Powell A.J."/>
            <person name="Barry K."/>
            <person name="Miller A.N."/>
            <person name="Grigoriev I.V."/>
            <person name="Debuchy R."/>
            <person name="Gladieux P."/>
            <person name="Hiltunen Thoren M."/>
            <person name="Johannesson H."/>
        </authorList>
    </citation>
    <scope>NUCLEOTIDE SEQUENCE</scope>
    <source>
        <strain evidence="4">CBS 508.74</strain>
    </source>
</reference>
<dbReference type="Proteomes" id="UP001302812">
    <property type="component" value="Unassembled WGS sequence"/>
</dbReference>
<dbReference type="FunFam" id="2.170.150.10:FF:000002">
    <property type="entry name" value="Translationally-controlled tumor protein homolog"/>
    <property type="match status" value="1"/>
</dbReference>
<evidence type="ECO:0000259" key="3">
    <source>
        <dbReference type="PROSITE" id="PS51797"/>
    </source>
</evidence>
<keyword evidence="5" id="KW-1185">Reference proteome</keyword>
<dbReference type="GO" id="GO:0005509">
    <property type="term" value="F:calcium ion binding"/>
    <property type="evidence" value="ECO:0007669"/>
    <property type="project" value="TreeGrafter"/>
</dbReference>